<reference evidence="2" key="1">
    <citation type="submission" date="2022-11" db="UniProtKB">
        <authorList>
            <consortium name="WormBaseParasite"/>
        </authorList>
    </citation>
    <scope>IDENTIFICATION</scope>
</reference>
<dbReference type="Proteomes" id="UP000887576">
    <property type="component" value="Unplaced"/>
</dbReference>
<dbReference type="WBParaSite" id="JU765_v2.g9884.t1">
    <property type="protein sequence ID" value="JU765_v2.g9884.t1"/>
    <property type="gene ID" value="JU765_v2.g9884"/>
</dbReference>
<proteinExistence type="predicted"/>
<sequence length="129" mass="14715">MLRKPTHKRIKELRKKQMALIQSENENPLEFIDAGPSSSKVSSLRNSDNALNKNPNNSGRLFKFNLKKKIMKSRLGKSLSRLDERRRSSFEKEDTSGTDKAVITEKECHSAVEYLDHSSSSHNDLADLQ</sequence>
<evidence type="ECO:0000313" key="2">
    <source>
        <dbReference type="WBParaSite" id="JU765_v2.g9884.t1"/>
    </source>
</evidence>
<name>A0AC34RTC1_9BILA</name>
<organism evidence="1 2">
    <name type="scientific">Panagrolaimus sp. JU765</name>
    <dbReference type="NCBI Taxonomy" id="591449"/>
    <lineage>
        <taxon>Eukaryota</taxon>
        <taxon>Metazoa</taxon>
        <taxon>Ecdysozoa</taxon>
        <taxon>Nematoda</taxon>
        <taxon>Chromadorea</taxon>
        <taxon>Rhabditida</taxon>
        <taxon>Tylenchina</taxon>
        <taxon>Panagrolaimomorpha</taxon>
        <taxon>Panagrolaimoidea</taxon>
        <taxon>Panagrolaimidae</taxon>
        <taxon>Panagrolaimus</taxon>
    </lineage>
</organism>
<accession>A0AC34RTC1</accession>
<protein>
    <submittedName>
        <fullName evidence="2">Uncharacterized protein</fullName>
    </submittedName>
</protein>
<evidence type="ECO:0000313" key="1">
    <source>
        <dbReference type="Proteomes" id="UP000887576"/>
    </source>
</evidence>